<dbReference type="AlphaFoldDB" id="A0A127A3M8"/>
<dbReference type="RefSeq" id="WP_066498992.1">
    <property type="nucleotide sequence ID" value="NZ_BJMO01000005.1"/>
</dbReference>
<accession>A0A127A3M8</accession>
<proteinExistence type="predicted"/>
<organism evidence="2 3">
    <name type="scientific">Sinomonas atrocyanea</name>
    <dbReference type="NCBI Taxonomy" id="37927"/>
    <lineage>
        <taxon>Bacteria</taxon>
        <taxon>Bacillati</taxon>
        <taxon>Actinomycetota</taxon>
        <taxon>Actinomycetes</taxon>
        <taxon>Micrococcales</taxon>
        <taxon>Micrococcaceae</taxon>
        <taxon>Sinomonas</taxon>
    </lineage>
</organism>
<evidence type="ECO:0000256" key="1">
    <source>
        <dbReference type="SAM" id="Phobius"/>
    </source>
</evidence>
<feature type="transmembrane region" description="Helical" evidence="1">
    <location>
        <begin position="12"/>
        <end position="31"/>
    </location>
</feature>
<dbReference type="OrthoDB" id="5171895at2"/>
<keyword evidence="1" id="KW-0472">Membrane</keyword>
<protein>
    <recommendedName>
        <fullName evidence="4">Co/Zn/Cd efflux system component</fullName>
    </recommendedName>
</protein>
<reference evidence="2 3" key="1">
    <citation type="submission" date="2016-02" db="EMBL/GenBank/DDBJ databases">
        <title>Complete genome of Sinomonas atrocyanea KCTC 3377.</title>
        <authorList>
            <person name="Kim K.M."/>
        </authorList>
    </citation>
    <scope>NUCLEOTIDE SEQUENCE [LARGE SCALE GENOMIC DNA]</scope>
    <source>
        <strain evidence="2 3">KCTC 3377</strain>
    </source>
</reference>
<dbReference type="EMBL" id="CP014518">
    <property type="protein sequence ID" value="AMM33394.1"/>
    <property type="molecule type" value="Genomic_DNA"/>
</dbReference>
<keyword evidence="1" id="KW-1133">Transmembrane helix</keyword>
<evidence type="ECO:0008006" key="4">
    <source>
        <dbReference type="Google" id="ProtNLM"/>
    </source>
</evidence>
<keyword evidence="1" id="KW-0812">Transmembrane</keyword>
<evidence type="ECO:0000313" key="3">
    <source>
        <dbReference type="Proteomes" id="UP000070134"/>
    </source>
</evidence>
<gene>
    <name evidence="2" type="ORF">SA2016_2729</name>
</gene>
<dbReference type="PATRIC" id="fig|37927.3.peg.2806"/>
<dbReference type="KEGG" id="satk:SA2016_2729"/>
<dbReference type="Proteomes" id="UP000070134">
    <property type="component" value="Chromosome"/>
</dbReference>
<evidence type="ECO:0000313" key="2">
    <source>
        <dbReference type="EMBL" id="AMM33394.1"/>
    </source>
</evidence>
<keyword evidence="3" id="KW-1185">Reference proteome</keyword>
<dbReference type="STRING" id="37927.SA2016_2729"/>
<name>A0A127A3M8_9MICC</name>
<sequence length="282" mass="29438">MANARRLRRTLTVLVALALAGVGIYITSLVLNRNDKPIVEGCTAPLGDSPQQLATDQTANASLIAAISVRRGLPPRAATIAIATALQESKLRNLSYGDSAGPDSRGLFQQRPSQGWGTEAQIMDPEYATNAFYDGLVKISGYQDLSITEAAQKVQRSGFPEAYAQHEDTGRAFASALTGQSQAALTCTLRKPDAAGDPSAVKSQLTRAFGALPATAGGRTVTVRAQGTQGWSVAQWAVANAKALAITEVDCSGHSWIRDGNKGWTDSAAPDGTVTVTVAAAP</sequence>